<keyword evidence="1" id="KW-0378">Hydrolase</keyword>
<name>A0ABQ4FR21_9ACTN</name>
<protein>
    <submittedName>
        <fullName evidence="3">8-oxoguanine deaminase</fullName>
    </submittedName>
</protein>
<sequence length="455" mass="48328">MPDATTPPVVIENAYIVPVAGEEIPSGHIVIEGDRITAVGPGPAPSAPEGAERVDGAGCLATPGLVNTHHHLYQWASQGVTPDGTLFEWLVASYRLWARMDAEVVGGAATAGLAWLARSGCTTSTDHHYVFPKGRGDLFEAEIEAARQVGLRFHPCRGSMDRGRSGGGLPPDEVVEEADEILRATEEAVRKYHDPSFGSMLRIAVAPCSPFSVTGDLMVRSAELARSLGVRLHTHVAETADEDEHCREQFGMLPVEYLDRLGWLGPDVWLAHCVHLTDKDVRRFADTGTGTAHCPSSNGRLGAGIARVSDLLRAGAPVGLGVDGAASSEMTPLAGEIRMAMLMQRARYGPRALTARQALEMATLGGARCLGREGEIGSLEPGKLADVALWRLGGYYDGVDDPVVAFAYGQTPPLARLLVGGRTVVADGELRTVSDQAAAEAGARAHRRLLASDHF</sequence>
<dbReference type="NCBIfam" id="NF006055">
    <property type="entry name" value="PRK08203.1"/>
    <property type="match status" value="1"/>
</dbReference>
<evidence type="ECO:0000256" key="1">
    <source>
        <dbReference type="ARBA" id="ARBA00022801"/>
    </source>
</evidence>
<keyword evidence="4" id="KW-1185">Reference proteome</keyword>
<dbReference type="SUPFAM" id="SSF51556">
    <property type="entry name" value="Metallo-dependent hydrolases"/>
    <property type="match status" value="1"/>
</dbReference>
<gene>
    <name evidence="3" type="ORF">Mco01_02740</name>
</gene>
<dbReference type="InterPro" id="IPR050287">
    <property type="entry name" value="MTA/SAH_deaminase"/>
</dbReference>
<dbReference type="CDD" id="cd01298">
    <property type="entry name" value="ATZ_TRZ_like"/>
    <property type="match status" value="1"/>
</dbReference>
<dbReference type="EMBL" id="BOOC01000001">
    <property type="protein sequence ID" value="GIH37274.1"/>
    <property type="molecule type" value="Genomic_DNA"/>
</dbReference>
<organism evidence="3 4">
    <name type="scientific">Microbispora corallina</name>
    <dbReference type="NCBI Taxonomy" id="83302"/>
    <lineage>
        <taxon>Bacteria</taxon>
        <taxon>Bacillati</taxon>
        <taxon>Actinomycetota</taxon>
        <taxon>Actinomycetes</taxon>
        <taxon>Streptosporangiales</taxon>
        <taxon>Streptosporangiaceae</taxon>
        <taxon>Microbispora</taxon>
    </lineage>
</organism>
<comment type="caution">
    <text evidence="3">The sequence shown here is derived from an EMBL/GenBank/DDBJ whole genome shotgun (WGS) entry which is preliminary data.</text>
</comment>
<dbReference type="Gene3D" id="3.20.20.140">
    <property type="entry name" value="Metal-dependent hydrolases"/>
    <property type="match status" value="1"/>
</dbReference>
<dbReference type="InterPro" id="IPR032466">
    <property type="entry name" value="Metal_Hydrolase"/>
</dbReference>
<reference evidence="3 4" key="1">
    <citation type="submission" date="2021-01" db="EMBL/GenBank/DDBJ databases">
        <title>Whole genome shotgun sequence of Microbispora corallina NBRC 16416.</title>
        <authorList>
            <person name="Komaki H."/>
            <person name="Tamura T."/>
        </authorList>
    </citation>
    <scope>NUCLEOTIDE SEQUENCE [LARGE SCALE GENOMIC DNA]</scope>
    <source>
        <strain evidence="3 4">NBRC 16416</strain>
    </source>
</reference>
<dbReference type="InterPro" id="IPR006680">
    <property type="entry name" value="Amidohydro-rel"/>
</dbReference>
<dbReference type="RefSeq" id="WP_239103251.1">
    <property type="nucleotide sequence ID" value="NZ_BAAAGP010000001.1"/>
</dbReference>
<dbReference type="PANTHER" id="PTHR43794">
    <property type="entry name" value="AMINOHYDROLASE SSNA-RELATED"/>
    <property type="match status" value="1"/>
</dbReference>
<dbReference type="InterPro" id="IPR011059">
    <property type="entry name" value="Metal-dep_hydrolase_composite"/>
</dbReference>
<evidence type="ECO:0000259" key="2">
    <source>
        <dbReference type="Pfam" id="PF01979"/>
    </source>
</evidence>
<proteinExistence type="predicted"/>
<accession>A0ABQ4FR21</accession>
<dbReference type="SUPFAM" id="SSF51338">
    <property type="entry name" value="Composite domain of metallo-dependent hydrolases"/>
    <property type="match status" value="1"/>
</dbReference>
<evidence type="ECO:0000313" key="3">
    <source>
        <dbReference type="EMBL" id="GIH37274.1"/>
    </source>
</evidence>
<dbReference type="Proteomes" id="UP000603904">
    <property type="component" value="Unassembled WGS sequence"/>
</dbReference>
<dbReference type="PANTHER" id="PTHR43794:SF11">
    <property type="entry name" value="AMIDOHYDROLASE-RELATED DOMAIN-CONTAINING PROTEIN"/>
    <property type="match status" value="1"/>
</dbReference>
<feature type="domain" description="Amidohydrolase-related" evidence="2">
    <location>
        <begin position="61"/>
        <end position="401"/>
    </location>
</feature>
<dbReference type="Pfam" id="PF01979">
    <property type="entry name" value="Amidohydro_1"/>
    <property type="match status" value="1"/>
</dbReference>
<evidence type="ECO:0000313" key="4">
    <source>
        <dbReference type="Proteomes" id="UP000603904"/>
    </source>
</evidence>
<dbReference type="Gene3D" id="2.30.40.10">
    <property type="entry name" value="Urease, subunit C, domain 1"/>
    <property type="match status" value="1"/>
</dbReference>